<evidence type="ECO:0000256" key="1">
    <source>
        <dbReference type="SAM" id="MobiDB-lite"/>
    </source>
</evidence>
<comment type="caution">
    <text evidence="2">The sequence shown here is derived from an EMBL/GenBank/DDBJ whole genome shotgun (WGS) entry which is preliminary data.</text>
</comment>
<feature type="region of interest" description="Disordered" evidence="1">
    <location>
        <begin position="11"/>
        <end position="32"/>
    </location>
</feature>
<accession>A0AAD4N487</accession>
<keyword evidence="3" id="KW-1185">Reference proteome</keyword>
<evidence type="ECO:0000313" key="3">
    <source>
        <dbReference type="Proteomes" id="UP001201812"/>
    </source>
</evidence>
<sequence>MYSIADIVKLNNGSVSGSDEKSKTDTPAGRTIKTKLIHPKCNLPKIALKHVNSPEEQKPLVNHKCSTEINGSKNNILKEAAHKSFTNERKSCQQKSIEPGTSDENESDIEYEVEEVEVGPRPPPMYILPKWVKIPVEVHVEKLHDVSKIIALDREGAYVMKESPFTEPRCRKSGKRKTTNRSVNRQDVIQKRRFERIVGGFTNLQQTQQPALEVLGDDIVKNICLKIDVGTNAMPNVAESSQCNTTLFAPLQHESAVVLLTSRLTENATATFRCFTSRSRKKIYSKSVSDTEEESNRRVAEIVIAIKSQARKRELAAAKPEKRRKRGHRDDVKLQTPAKKWPKNRPASVHSWSTLESSEQLNEPTQNLESTPNVKHMESNETYQMPNVAESLQCNTTLFAPLQHESAVVLLTSRLTENATATFRCFTSRSRKQIYSKSGSDAEEESNRRVAEIVTAIKSQARERELAAAKQEKQRKRGHSADANLLNHAKCSPRIASVQILETDLNLQIMEPNVSAETSNNNDMVNMSIGTTVDDTMESDIRQLKPVPISPPRESALSNPATDECDTADEREAIQNTIGAVREENNTNAITNGVERTPVVKEEPLSEDDYFEDEEDYEEGEWEFVTDDEDETVDIKHNISRTCGTVSLVDACSQTDDLQPAQEDPGSVSAPVAILDSSQNVSHQRKSGTAENVHVLSDTDYHSLESISALNGTRMDSSMDPSSSHRVVESTAILSKSREMLQCAVDMIELTQSLKSHLACLS</sequence>
<feature type="region of interest" description="Disordered" evidence="1">
    <location>
        <begin position="545"/>
        <end position="566"/>
    </location>
</feature>
<name>A0AAD4N487_9BILA</name>
<proteinExistence type="predicted"/>
<dbReference type="AlphaFoldDB" id="A0AAD4N487"/>
<dbReference type="Proteomes" id="UP001201812">
    <property type="component" value="Unassembled WGS sequence"/>
</dbReference>
<organism evidence="2 3">
    <name type="scientific">Ditylenchus destructor</name>
    <dbReference type="NCBI Taxonomy" id="166010"/>
    <lineage>
        <taxon>Eukaryota</taxon>
        <taxon>Metazoa</taxon>
        <taxon>Ecdysozoa</taxon>
        <taxon>Nematoda</taxon>
        <taxon>Chromadorea</taxon>
        <taxon>Rhabditida</taxon>
        <taxon>Tylenchina</taxon>
        <taxon>Tylenchomorpha</taxon>
        <taxon>Sphaerularioidea</taxon>
        <taxon>Anguinidae</taxon>
        <taxon>Anguininae</taxon>
        <taxon>Ditylenchus</taxon>
    </lineage>
</organism>
<dbReference type="EMBL" id="JAKKPZ010000012">
    <property type="protein sequence ID" value="KAI1715027.1"/>
    <property type="molecule type" value="Genomic_DNA"/>
</dbReference>
<evidence type="ECO:0000313" key="2">
    <source>
        <dbReference type="EMBL" id="KAI1715027.1"/>
    </source>
</evidence>
<feature type="region of interest" description="Disordered" evidence="1">
    <location>
        <begin position="313"/>
        <end position="372"/>
    </location>
</feature>
<feature type="region of interest" description="Disordered" evidence="1">
    <location>
        <begin position="84"/>
        <end position="108"/>
    </location>
</feature>
<reference evidence="2" key="1">
    <citation type="submission" date="2022-01" db="EMBL/GenBank/DDBJ databases">
        <title>Genome Sequence Resource for Two Populations of Ditylenchus destructor, the Migratory Endoparasitic Phytonematode.</title>
        <authorList>
            <person name="Zhang H."/>
            <person name="Lin R."/>
            <person name="Xie B."/>
        </authorList>
    </citation>
    <scope>NUCLEOTIDE SEQUENCE</scope>
    <source>
        <strain evidence="2">BazhouSP</strain>
    </source>
</reference>
<feature type="compositionally biased region" description="Polar residues" evidence="1">
    <location>
        <begin position="350"/>
        <end position="372"/>
    </location>
</feature>
<gene>
    <name evidence="2" type="ORF">DdX_08304</name>
</gene>
<protein>
    <submittedName>
        <fullName evidence="2">Uncharacterized protein</fullName>
    </submittedName>
</protein>